<gene>
    <name evidence="2" type="ORF">R3P38DRAFT_3374261</name>
</gene>
<proteinExistence type="predicted"/>
<feature type="region of interest" description="Disordered" evidence="1">
    <location>
        <begin position="67"/>
        <end position="87"/>
    </location>
</feature>
<evidence type="ECO:0000313" key="3">
    <source>
        <dbReference type="Proteomes" id="UP001362999"/>
    </source>
</evidence>
<feature type="region of interest" description="Disordered" evidence="1">
    <location>
        <begin position="1"/>
        <end position="50"/>
    </location>
</feature>
<keyword evidence="3" id="KW-1185">Reference proteome</keyword>
<evidence type="ECO:0000256" key="1">
    <source>
        <dbReference type="SAM" id="MobiDB-lite"/>
    </source>
</evidence>
<accession>A0AAV9ZNE7</accession>
<comment type="caution">
    <text evidence="2">The sequence shown here is derived from an EMBL/GenBank/DDBJ whole genome shotgun (WGS) entry which is preliminary data.</text>
</comment>
<dbReference type="EMBL" id="JAWWNJ010000126">
    <property type="protein sequence ID" value="KAK6988014.1"/>
    <property type="molecule type" value="Genomic_DNA"/>
</dbReference>
<feature type="compositionally biased region" description="Polar residues" evidence="1">
    <location>
        <begin position="69"/>
        <end position="81"/>
    </location>
</feature>
<protein>
    <submittedName>
        <fullName evidence="2">Uncharacterized protein</fullName>
    </submittedName>
</protein>
<sequence length="253" mass="27707">MSSIQAVHVRRSPPDLNPPLQQAASRTTHPTNGTPTHTSRSIRPASPVNPAKGELICIHDIDARRLSSRTHTPPGNGTTMTGEAGRYTRKGIPGYPLDERVFNHLKRAELWCTAPKRTPAPKIPVQSTLRNLHRSPNLTALLSSSYAQRRAELHLLTECTAERNMRVPPAFSISVISSGSRPPEAGIAGSSCRGALPGRENRTIGGRRHERYKKAHTTYILTNRIVSSHTGQERATSDDIQIPHAKEKNGVQA</sequence>
<feature type="compositionally biased region" description="Basic and acidic residues" evidence="1">
    <location>
        <begin position="244"/>
        <end position="253"/>
    </location>
</feature>
<dbReference type="AlphaFoldDB" id="A0AAV9ZNE7"/>
<feature type="region of interest" description="Disordered" evidence="1">
    <location>
        <begin position="226"/>
        <end position="253"/>
    </location>
</feature>
<organism evidence="2 3">
    <name type="scientific">Favolaschia claudopus</name>
    <dbReference type="NCBI Taxonomy" id="2862362"/>
    <lineage>
        <taxon>Eukaryota</taxon>
        <taxon>Fungi</taxon>
        <taxon>Dikarya</taxon>
        <taxon>Basidiomycota</taxon>
        <taxon>Agaricomycotina</taxon>
        <taxon>Agaricomycetes</taxon>
        <taxon>Agaricomycetidae</taxon>
        <taxon>Agaricales</taxon>
        <taxon>Marasmiineae</taxon>
        <taxon>Mycenaceae</taxon>
        <taxon>Favolaschia</taxon>
    </lineage>
</organism>
<reference evidence="2 3" key="1">
    <citation type="journal article" date="2024" name="J Genomics">
        <title>Draft genome sequencing and assembly of Favolaschia claudopus CIRM-BRFM 2984 isolated from oak limbs.</title>
        <authorList>
            <person name="Navarro D."/>
            <person name="Drula E."/>
            <person name="Chaduli D."/>
            <person name="Cazenave R."/>
            <person name="Ahrendt S."/>
            <person name="Wang J."/>
            <person name="Lipzen A."/>
            <person name="Daum C."/>
            <person name="Barry K."/>
            <person name="Grigoriev I.V."/>
            <person name="Favel A."/>
            <person name="Rosso M.N."/>
            <person name="Martin F."/>
        </authorList>
    </citation>
    <scope>NUCLEOTIDE SEQUENCE [LARGE SCALE GENOMIC DNA]</scope>
    <source>
        <strain evidence="2 3">CIRM-BRFM 2984</strain>
    </source>
</reference>
<feature type="compositionally biased region" description="Low complexity" evidence="1">
    <location>
        <begin position="27"/>
        <end position="38"/>
    </location>
</feature>
<dbReference type="Proteomes" id="UP001362999">
    <property type="component" value="Unassembled WGS sequence"/>
</dbReference>
<feature type="region of interest" description="Disordered" evidence="1">
    <location>
        <begin position="178"/>
        <end position="204"/>
    </location>
</feature>
<name>A0AAV9ZNE7_9AGAR</name>
<evidence type="ECO:0000313" key="2">
    <source>
        <dbReference type="EMBL" id="KAK6988014.1"/>
    </source>
</evidence>